<dbReference type="Pfam" id="PF00071">
    <property type="entry name" value="Ras"/>
    <property type="match status" value="1"/>
</dbReference>
<dbReference type="SUPFAM" id="SSF52540">
    <property type="entry name" value="P-loop containing nucleoside triphosphate hydrolases"/>
    <property type="match status" value="1"/>
</dbReference>
<accession>X6N6L6</accession>
<protein>
    <recommendedName>
        <fullName evidence="5">Ras family small GTPase</fullName>
    </recommendedName>
</protein>
<name>X6N6L6_RETFI</name>
<evidence type="ECO:0000313" key="4">
    <source>
        <dbReference type="Proteomes" id="UP000023152"/>
    </source>
</evidence>
<keyword evidence="4" id="KW-1185">Reference proteome</keyword>
<dbReference type="InterPro" id="IPR001806">
    <property type="entry name" value="Small_GTPase"/>
</dbReference>
<dbReference type="PROSITE" id="PS51419">
    <property type="entry name" value="RAB"/>
    <property type="match status" value="1"/>
</dbReference>
<dbReference type="AlphaFoldDB" id="X6N6L6"/>
<dbReference type="GO" id="GO:0003924">
    <property type="term" value="F:GTPase activity"/>
    <property type="evidence" value="ECO:0007669"/>
    <property type="project" value="InterPro"/>
</dbReference>
<dbReference type="PRINTS" id="PR00449">
    <property type="entry name" value="RASTRNSFRMNG"/>
</dbReference>
<dbReference type="GO" id="GO:0016020">
    <property type="term" value="C:membrane"/>
    <property type="evidence" value="ECO:0007669"/>
    <property type="project" value="InterPro"/>
</dbReference>
<dbReference type="InterPro" id="IPR020849">
    <property type="entry name" value="Small_GTPase_Ras-type"/>
</dbReference>
<keyword evidence="2" id="KW-0342">GTP-binding</keyword>
<organism evidence="3 4">
    <name type="scientific">Reticulomyxa filosa</name>
    <dbReference type="NCBI Taxonomy" id="46433"/>
    <lineage>
        <taxon>Eukaryota</taxon>
        <taxon>Sar</taxon>
        <taxon>Rhizaria</taxon>
        <taxon>Retaria</taxon>
        <taxon>Foraminifera</taxon>
        <taxon>Monothalamids</taxon>
        <taxon>Reticulomyxidae</taxon>
        <taxon>Reticulomyxa</taxon>
    </lineage>
</organism>
<evidence type="ECO:0008006" key="5">
    <source>
        <dbReference type="Google" id="ProtNLM"/>
    </source>
</evidence>
<dbReference type="PANTHER" id="PTHR24070">
    <property type="entry name" value="RAS, DI-RAS, AND RHEB FAMILY MEMBERS OF SMALL GTPASE SUPERFAMILY"/>
    <property type="match status" value="1"/>
</dbReference>
<dbReference type="Proteomes" id="UP000023152">
    <property type="component" value="Unassembled WGS sequence"/>
</dbReference>
<comment type="caution">
    <text evidence="3">The sequence shown here is derived from an EMBL/GenBank/DDBJ whole genome shotgun (WGS) entry which is preliminary data.</text>
</comment>
<gene>
    <name evidence="3" type="ORF">RFI_16267</name>
</gene>
<evidence type="ECO:0000256" key="1">
    <source>
        <dbReference type="ARBA" id="ARBA00022741"/>
    </source>
</evidence>
<dbReference type="Gene3D" id="3.40.50.300">
    <property type="entry name" value="P-loop containing nucleotide triphosphate hydrolases"/>
    <property type="match status" value="1"/>
</dbReference>
<evidence type="ECO:0000313" key="3">
    <source>
        <dbReference type="EMBL" id="ETO20937.1"/>
    </source>
</evidence>
<dbReference type="GO" id="GO:0007165">
    <property type="term" value="P:signal transduction"/>
    <property type="evidence" value="ECO:0007669"/>
    <property type="project" value="InterPro"/>
</dbReference>
<keyword evidence="1" id="KW-0547">Nucleotide-binding</keyword>
<sequence>MDQTRIIYYFAQVIQLFQSVELFVKRLIFLKFEKSGKKKWETSVVKDLRSINAQRTHSTAYSHELLKWPQEGVFGQAHQEALNEILSTYKLQDLMQLFISLVADINTKEYYRRIRPGLCNLNRNGKIETTTQICPKWTKFKKIYAYVHTYTAHLPKIVLQLLGNLGSGKTAFLNQVCNGRLHEEYDPSFGVEFYKQIQLNKKREIGVLMIDSYAQEFSEMVDLGIISADCILVMYDVCSNEVENKSIMNYINRIKSLDARSSVTKSIIIVGTKVDTRDNFSIHKPSFDAVLKACEMFDLPYIELLGRYVLIETIFDIYLITNKHFDKKYLALGKASDYVCKEF</sequence>
<dbReference type="EMBL" id="ASPP01012092">
    <property type="protein sequence ID" value="ETO20937.1"/>
    <property type="molecule type" value="Genomic_DNA"/>
</dbReference>
<reference evidence="3 4" key="1">
    <citation type="journal article" date="2013" name="Curr. Biol.">
        <title>The Genome of the Foraminiferan Reticulomyxa filosa.</title>
        <authorList>
            <person name="Glockner G."/>
            <person name="Hulsmann N."/>
            <person name="Schleicher M."/>
            <person name="Noegel A.A."/>
            <person name="Eichinger L."/>
            <person name="Gallinger C."/>
            <person name="Pawlowski J."/>
            <person name="Sierra R."/>
            <person name="Euteneuer U."/>
            <person name="Pillet L."/>
            <person name="Moustafa A."/>
            <person name="Platzer M."/>
            <person name="Groth M."/>
            <person name="Szafranski K."/>
            <person name="Schliwa M."/>
        </authorList>
    </citation>
    <scope>NUCLEOTIDE SEQUENCE [LARGE SCALE GENOMIC DNA]</scope>
</reference>
<proteinExistence type="predicted"/>
<dbReference type="GO" id="GO:0005525">
    <property type="term" value="F:GTP binding"/>
    <property type="evidence" value="ECO:0007669"/>
    <property type="project" value="UniProtKB-KW"/>
</dbReference>
<evidence type="ECO:0000256" key="2">
    <source>
        <dbReference type="ARBA" id="ARBA00023134"/>
    </source>
</evidence>
<dbReference type="InterPro" id="IPR027417">
    <property type="entry name" value="P-loop_NTPase"/>
</dbReference>